<dbReference type="AlphaFoldDB" id="A0A841MTG2"/>
<keyword evidence="3" id="KW-0472">Membrane</keyword>
<dbReference type="GO" id="GO:0005886">
    <property type="term" value="C:plasma membrane"/>
    <property type="evidence" value="ECO:0007669"/>
    <property type="project" value="UniProtKB-SubCell"/>
</dbReference>
<gene>
    <name evidence="4" type="ORF">FHS59_003039</name>
</gene>
<reference evidence="4 5" key="1">
    <citation type="submission" date="2020-08" db="EMBL/GenBank/DDBJ databases">
        <title>Genomic Encyclopedia of Type Strains, Phase IV (KMG-IV): sequencing the most valuable type-strain genomes for metagenomic binning, comparative biology and taxonomic classification.</title>
        <authorList>
            <person name="Goeker M."/>
        </authorList>
    </citation>
    <scope>NUCLEOTIDE SEQUENCE [LARGE SCALE GENOMIC DNA]</scope>
    <source>
        <strain evidence="4 5">DSM 102044</strain>
    </source>
</reference>
<dbReference type="Pfam" id="PF06977">
    <property type="entry name" value="SdiA-regulated"/>
    <property type="match status" value="1"/>
</dbReference>
<comment type="caution">
    <text evidence="4">The sequence shown here is derived from an EMBL/GenBank/DDBJ whole genome shotgun (WGS) entry which is preliminary data.</text>
</comment>
<protein>
    <submittedName>
        <fullName evidence="4">Uncharacterized protein YjiK</fullName>
    </submittedName>
</protein>
<evidence type="ECO:0000256" key="3">
    <source>
        <dbReference type="ARBA" id="ARBA00023136"/>
    </source>
</evidence>
<dbReference type="RefSeq" id="WP_184496227.1">
    <property type="nucleotide sequence ID" value="NZ_JACIJO010000003.1"/>
</dbReference>
<dbReference type="EMBL" id="JACIJO010000003">
    <property type="protein sequence ID" value="MBB6327396.1"/>
    <property type="molecule type" value="Genomic_DNA"/>
</dbReference>
<evidence type="ECO:0000313" key="5">
    <source>
        <dbReference type="Proteomes" id="UP000588604"/>
    </source>
</evidence>
<keyword evidence="5" id="KW-1185">Reference proteome</keyword>
<proteinExistence type="predicted"/>
<sequence>MNQISTISIFLLLLFSQCYSRSKENSKYSFPESYALEQMVKINLSQDLEEISGLEWINETVLWAIEDESSIIFEINSQTGKIIRKQKFAKNKDIEDILMVDEEAWVLQSNGNIYQVENPFTEYSNTTIYDFEIKGKRDFEAIIKVKNEPEILIFCKVCSWDKNASQASVYSFNLDSMAFDEKASFVLENKQLKDILKEEDFKEVKMQPSAIALHPIENRYYMLSSSDKWLMVLDTELKPLGFYHLNPRFFKQPEGIAFGQDGTMFISNEANDGNPNLLIFQYHP</sequence>
<dbReference type="SUPFAM" id="SSF50969">
    <property type="entry name" value="YVTN repeat-like/Quinoprotein amine dehydrogenase"/>
    <property type="match status" value="1"/>
</dbReference>
<evidence type="ECO:0000313" key="4">
    <source>
        <dbReference type="EMBL" id="MBB6327396.1"/>
    </source>
</evidence>
<evidence type="ECO:0000256" key="2">
    <source>
        <dbReference type="ARBA" id="ARBA00022475"/>
    </source>
</evidence>
<organism evidence="4 5">
    <name type="scientific">Algoriphagus iocasae</name>
    <dbReference type="NCBI Taxonomy" id="1836499"/>
    <lineage>
        <taxon>Bacteria</taxon>
        <taxon>Pseudomonadati</taxon>
        <taxon>Bacteroidota</taxon>
        <taxon>Cytophagia</taxon>
        <taxon>Cytophagales</taxon>
        <taxon>Cyclobacteriaceae</taxon>
        <taxon>Algoriphagus</taxon>
    </lineage>
</organism>
<comment type="subcellular location">
    <subcellularLocation>
        <location evidence="1">Cell membrane</location>
    </subcellularLocation>
</comment>
<keyword evidence="2" id="KW-1003">Cell membrane</keyword>
<accession>A0A841MTG2</accession>
<dbReference type="InterPro" id="IPR011044">
    <property type="entry name" value="Quino_amine_DH_bsu"/>
</dbReference>
<dbReference type="Proteomes" id="UP000588604">
    <property type="component" value="Unassembled WGS sequence"/>
</dbReference>
<dbReference type="InterPro" id="IPR009722">
    <property type="entry name" value="YjiK/CarP"/>
</dbReference>
<evidence type="ECO:0000256" key="1">
    <source>
        <dbReference type="ARBA" id="ARBA00004236"/>
    </source>
</evidence>
<name>A0A841MTG2_9BACT</name>